<keyword evidence="4" id="KW-1185">Reference proteome</keyword>
<name>A0ABS5GH00_9BRAD</name>
<evidence type="ECO:0000256" key="2">
    <source>
        <dbReference type="ARBA" id="ARBA00022679"/>
    </source>
</evidence>
<dbReference type="SUPFAM" id="SSF55909">
    <property type="entry name" value="Pentein"/>
    <property type="match status" value="1"/>
</dbReference>
<protein>
    <submittedName>
        <fullName evidence="3">Amidinotransferase</fullName>
    </submittedName>
</protein>
<proteinExistence type="inferred from homology"/>
<comment type="similarity">
    <text evidence="1">Belongs to the amidinotransferase family.</text>
</comment>
<evidence type="ECO:0000313" key="3">
    <source>
        <dbReference type="EMBL" id="MBR1140615.1"/>
    </source>
</evidence>
<accession>A0ABS5GH00</accession>
<dbReference type="Proteomes" id="UP001314635">
    <property type="component" value="Unassembled WGS sequence"/>
</dbReference>
<comment type="caution">
    <text evidence="3">The sequence shown here is derived from an EMBL/GenBank/DDBJ whole genome shotgun (WGS) entry which is preliminary data.</text>
</comment>
<evidence type="ECO:0000313" key="4">
    <source>
        <dbReference type="Proteomes" id="UP001314635"/>
    </source>
</evidence>
<gene>
    <name evidence="3" type="ORF">JQ619_33165</name>
</gene>
<dbReference type="PANTHER" id="PTHR10488:SF1">
    <property type="entry name" value="GLYCINE AMIDINOTRANSFERASE, MITOCHONDRIAL"/>
    <property type="match status" value="1"/>
</dbReference>
<dbReference type="Gene3D" id="3.75.10.10">
    <property type="entry name" value="L-arginine/glycine Amidinotransferase, Chain A"/>
    <property type="match status" value="1"/>
</dbReference>
<dbReference type="InterPro" id="IPR033195">
    <property type="entry name" value="AmidinoTrfase"/>
</dbReference>
<dbReference type="RefSeq" id="WP_172237349.1">
    <property type="nucleotide sequence ID" value="NZ_JABFDP010000016.1"/>
</dbReference>
<sequence>MISLGAEAMDATRIFVDSEFARLRTVVLAECEFRAPDAMPLPADLAFLPQQASAAGSQTPGRSLAESHPDVQRAWEAEREALAAVLRRHQVEVLRPRKLNAAEKAFAGARGYANFFTRDPFFTIGPFLIEGSLRFVYRRIEVLPARDLIFDWAMRTGCLYVAVPQPAIADDDDGGAGPFLEGGDILILGRHVFVGQSGLASNDAGIRWLANLLRPMGYTVEGVRLRPDVLHLDCALSLVRPGVMVVCEDAFLDGVPSALANWTRIAVGLDEVAQLAVNGLPVTSDIYITDPAFAAVGEALARHGVAVEYVDFAISRSMGGGFRCSTQPLLRAD</sequence>
<keyword evidence="2" id="KW-0808">Transferase</keyword>
<evidence type="ECO:0000256" key="1">
    <source>
        <dbReference type="ARBA" id="ARBA00006943"/>
    </source>
</evidence>
<reference evidence="4" key="1">
    <citation type="journal article" date="2021" name="ISME J.">
        <title>Evolutionary origin and ecological implication of a unique nif island in free-living Bradyrhizobium lineages.</title>
        <authorList>
            <person name="Tao J."/>
        </authorList>
    </citation>
    <scope>NUCLEOTIDE SEQUENCE [LARGE SCALE GENOMIC DNA]</scope>
    <source>
        <strain evidence="4">SZCCT0094</strain>
    </source>
</reference>
<organism evidence="3 4">
    <name type="scientific">Bradyrhizobium denitrificans</name>
    <dbReference type="NCBI Taxonomy" id="2734912"/>
    <lineage>
        <taxon>Bacteria</taxon>
        <taxon>Pseudomonadati</taxon>
        <taxon>Pseudomonadota</taxon>
        <taxon>Alphaproteobacteria</taxon>
        <taxon>Hyphomicrobiales</taxon>
        <taxon>Nitrobacteraceae</taxon>
        <taxon>Bradyrhizobium</taxon>
    </lineage>
</organism>
<dbReference type="EMBL" id="JAFCLK010000044">
    <property type="protein sequence ID" value="MBR1140615.1"/>
    <property type="molecule type" value="Genomic_DNA"/>
</dbReference>
<dbReference type="PANTHER" id="PTHR10488">
    <property type="entry name" value="GLYCINE AMIDINOTRANSFERASE, MITOCHONDRIAL"/>
    <property type="match status" value="1"/>
</dbReference>